<dbReference type="Proteomes" id="UP000563426">
    <property type="component" value="Unassembled WGS sequence"/>
</dbReference>
<dbReference type="GO" id="GO:0016491">
    <property type="term" value="F:oxidoreductase activity"/>
    <property type="evidence" value="ECO:0007669"/>
    <property type="project" value="UniProtKB-KW"/>
</dbReference>
<evidence type="ECO:0000259" key="2">
    <source>
        <dbReference type="Pfam" id="PF01266"/>
    </source>
</evidence>
<keyword evidence="1" id="KW-0560">Oxidoreductase</keyword>
<dbReference type="EMBL" id="JABFJV010000325">
    <property type="protein sequence ID" value="NOK38482.1"/>
    <property type="molecule type" value="Genomic_DNA"/>
</dbReference>
<dbReference type="AlphaFoldDB" id="A0A7Y4NWS9"/>
<feature type="domain" description="FAD dependent oxidoreductase" evidence="2">
    <location>
        <begin position="6"/>
        <end position="378"/>
    </location>
</feature>
<comment type="caution">
    <text evidence="3">The sequence shown here is derived from an EMBL/GenBank/DDBJ whole genome shotgun (WGS) entry which is preliminary data.</text>
</comment>
<dbReference type="PANTHER" id="PTHR13847:SF289">
    <property type="entry name" value="GLYCINE OXIDASE"/>
    <property type="match status" value="1"/>
</dbReference>
<dbReference type="SUPFAM" id="SSF51905">
    <property type="entry name" value="FAD/NAD(P)-binding domain"/>
    <property type="match status" value="1"/>
</dbReference>
<dbReference type="InterPro" id="IPR006076">
    <property type="entry name" value="FAD-dep_OxRdtase"/>
</dbReference>
<evidence type="ECO:0000256" key="1">
    <source>
        <dbReference type="ARBA" id="ARBA00023002"/>
    </source>
</evidence>
<sequence length="486" mass="53059">MSRSFDVIVVGNGVLANATARALTLQESGLRVAVVGPGARPRAATVAAGAMLGCFGEVTTTLLKTDIGRTKVDLAYQATRLWPDWVEGLNAGLAPEDRVSIRKGTYVINNNMSGVIEDANYAAIRQTLAKYEEPYEEVDPGRIPGLDPADDCRPQRALFIPNEGTVDSGALLRAYTASAQRDERITLVDDTVTALKLEGSALVGVTTASGATLSAGKVVLAAGVDTQAVLDQHPDLARRIPRVFPGGGCSIVLESEVAAPAGVIRTPNRAFACGLHAVHRGDKRVYVGATNHVVSRPFEKPVANNVLFLLECALDQLNRAYAYHSTQMVAMHAGNRPVPIDGCPIIGDTSLQGLFIVTGTYRDGLHLSPLIAQDLARRMFGKPVRHERLFQLFKPERRPLAMRTREEAVEDAVLHYAAVGYEHGMNIPRVGWHRTFARMYRNVANSIYDALESEHVMPPEFLPMIDNDREKWIPFFREYLRGLTQA</sequence>
<dbReference type="Gene3D" id="3.50.50.60">
    <property type="entry name" value="FAD/NAD(P)-binding domain"/>
    <property type="match status" value="1"/>
</dbReference>
<evidence type="ECO:0000313" key="3">
    <source>
        <dbReference type="EMBL" id="NOK38482.1"/>
    </source>
</evidence>
<reference evidence="3 4" key="1">
    <citation type="submission" date="2020-05" db="EMBL/GenBank/DDBJ databases">
        <authorList>
            <person name="Whitworth D."/>
        </authorList>
    </citation>
    <scope>NUCLEOTIDE SEQUENCE [LARGE SCALE GENOMIC DNA]</scope>
    <source>
        <strain evidence="3 4">AB043B</strain>
    </source>
</reference>
<protein>
    <submittedName>
        <fullName evidence="3">FAD-dependent oxidoreductase</fullName>
    </submittedName>
</protein>
<dbReference type="Pfam" id="PF01266">
    <property type="entry name" value="DAO"/>
    <property type="match status" value="1"/>
</dbReference>
<name>A0A7Y4NWS9_9BACT</name>
<dbReference type="GO" id="GO:0005737">
    <property type="term" value="C:cytoplasm"/>
    <property type="evidence" value="ECO:0007669"/>
    <property type="project" value="TreeGrafter"/>
</dbReference>
<proteinExistence type="predicted"/>
<dbReference type="Gene3D" id="3.30.9.10">
    <property type="entry name" value="D-Amino Acid Oxidase, subunit A, domain 2"/>
    <property type="match status" value="1"/>
</dbReference>
<dbReference type="RefSeq" id="WP_171438098.1">
    <property type="nucleotide sequence ID" value="NZ_JABFJV010000325.1"/>
</dbReference>
<gene>
    <name evidence="3" type="ORF">HMI49_35325</name>
</gene>
<organism evidence="3 4">
    <name type="scientific">Corallococcus exercitus</name>
    <dbReference type="NCBI Taxonomy" id="2316736"/>
    <lineage>
        <taxon>Bacteria</taxon>
        <taxon>Pseudomonadati</taxon>
        <taxon>Myxococcota</taxon>
        <taxon>Myxococcia</taxon>
        <taxon>Myxococcales</taxon>
        <taxon>Cystobacterineae</taxon>
        <taxon>Myxococcaceae</taxon>
        <taxon>Corallococcus</taxon>
    </lineage>
</organism>
<evidence type="ECO:0000313" key="4">
    <source>
        <dbReference type="Proteomes" id="UP000563426"/>
    </source>
</evidence>
<dbReference type="InterPro" id="IPR036188">
    <property type="entry name" value="FAD/NAD-bd_sf"/>
</dbReference>
<accession>A0A7Y4NWS9</accession>
<dbReference type="PANTHER" id="PTHR13847">
    <property type="entry name" value="SARCOSINE DEHYDROGENASE-RELATED"/>
    <property type="match status" value="1"/>
</dbReference>
<keyword evidence="4" id="KW-1185">Reference proteome</keyword>